<sequence length="214" mass="24199">MKDRPVDPAWVEPTDAELDAAANALIGGCPPARLSPDCLACFFATSPDQLENEKLSFLFSYWQKHTDPQTGHQTRAEFDMLTLLPAVGNIMILDVLRDGFDARYRLYGTGVATHAGRDWTGETVSEMNRTTRNNLALMYRSIYLAAYRARRPIYSLHRSPDWVGAKCWRRVVLPMTYEGDVCSQFIVGNIPVDPFELSPEERARQQARVRKAST</sequence>
<evidence type="ECO:0000313" key="2">
    <source>
        <dbReference type="Proteomes" id="UP000198615"/>
    </source>
</evidence>
<gene>
    <name evidence="1" type="ORF">SAMN05660686_01146</name>
</gene>
<dbReference type="Proteomes" id="UP000198615">
    <property type="component" value="Unassembled WGS sequence"/>
</dbReference>
<reference evidence="1 2" key="1">
    <citation type="submission" date="2016-10" db="EMBL/GenBank/DDBJ databases">
        <authorList>
            <person name="Varghese N."/>
            <person name="Submissions S."/>
        </authorList>
    </citation>
    <scope>NUCLEOTIDE SEQUENCE [LARGE SCALE GENOMIC DNA]</scope>
    <source>
        <strain evidence="1 2">DSM 18839</strain>
    </source>
</reference>
<comment type="caution">
    <text evidence="1">The sequence shown here is derived from an EMBL/GenBank/DDBJ whole genome shotgun (WGS) entry which is preliminary data.</text>
</comment>
<evidence type="ECO:0008006" key="3">
    <source>
        <dbReference type="Google" id="ProtNLM"/>
    </source>
</evidence>
<evidence type="ECO:0000313" key="1">
    <source>
        <dbReference type="EMBL" id="SDF39500.1"/>
    </source>
</evidence>
<protein>
    <recommendedName>
        <fullName evidence="3">PAS domain-containing protein</fullName>
    </recommendedName>
</protein>
<dbReference type="EMBL" id="FNBW01000003">
    <property type="protein sequence ID" value="SDF39500.1"/>
    <property type="molecule type" value="Genomic_DNA"/>
</dbReference>
<keyword evidence="2" id="KW-1185">Reference proteome</keyword>
<dbReference type="RefSeq" id="WP_093148833.1">
    <property type="nucleotide sequence ID" value="NZ_FNBW01000003.1"/>
</dbReference>
<dbReference type="AlphaFoldDB" id="A0A8G2BH49"/>
<name>A0A8G2BH49_9PROT</name>
<organism evidence="1 2">
    <name type="scientific">Thalassobaculum litoreum DSM 18839</name>
    <dbReference type="NCBI Taxonomy" id="1123362"/>
    <lineage>
        <taxon>Bacteria</taxon>
        <taxon>Pseudomonadati</taxon>
        <taxon>Pseudomonadota</taxon>
        <taxon>Alphaproteobacteria</taxon>
        <taxon>Rhodospirillales</taxon>
        <taxon>Thalassobaculaceae</taxon>
        <taxon>Thalassobaculum</taxon>
    </lineage>
</organism>
<accession>A0A8G2BH49</accession>
<dbReference type="OrthoDB" id="7354174at2"/>
<proteinExistence type="predicted"/>